<feature type="region of interest" description="Disordered" evidence="1">
    <location>
        <begin position="33"/>
        <end position="52"/>
    </location>
</feature>
<organism evidence="2 3">
    <name type="scientific">Asterophora parasitica</name>
    <dbReference type="NCBI Taxonomy" id="117018"/>
    <lineage>
        <taxon>Eukaryota</taxon>
        <taxon>Fungi</taxon>
        <taxon>Dikarya</taxon>
        <taxon>Basidiomycota</taxon>
        <taxon>Agaricomycotina</taxon>
        <taxon>Agaricomycetes</taxon>
        <taxon>Agaricomycetidae</taxon>
        <taxon>Agaricales</taxon>
        <taxon>Tricholomatineae</taxon>
        <taxon>Lyophyllaceae</taxon>
        <taxon>Asterophora</taxon>
    </lineage>
</organism>
<reference evidence="2" key="2">
    <citation type="submission" date="2021-10" db="EMBL/GenBank/DDBJ databases">
        <title>Phylogenomics reveals ancestral predisposition of the termite-cultivated fungus Termitomyces towards a domesticated lifestyle.</title>
        <authorList>
            <person name="Auxier B."/>
            <person name="Grum-Grzhimaylo A."/>
            <person name="Cardenas M.E."/>
            <person name="Lodge J.D."/>
            <person name="Laessoe T."/>
            <person name="Pedersen O."/>
            <person name="Smith M.E."/>
            <person name="Kuyper T.W."/>
            <person name="Franco-Molano E.A."/>
            <person name="Baroni T.J."/>
            <person name="Aanen D.K."/>
        </authorList>
    </citation>
    <scope>NUCLEOTIDE SEQUENCE</scope>
    <source>
        <strain evidence="2">AP01</strain>
        <tissue evidence="2">Mycelium</tissue>
    </source>
</reference>
<reference evidence="2" key="1">
    <citation type="submission" date="2020-07" db="EMBL/GenBank/DDBJ databases">
        <authorList>
            <person name="Nieuwenhuis M."/>
            <person name="Van De Peppel L.J.J."/>
        </authorList>
    </citation>
    <scope>NUCLEOTIDE SEQUENCE</scope>
    <source>
        <strain evidence="2">AP01</strain>
        <tissue evidence="2">Mycelium</tissue>
    </source>
</reference>
<dbReference type="AlphaFoldDB" id="A0A9P7GBQ1"/>
<name>A0A9P7GBQ1_9AGAR</name>
<evidence type="ECO:0000313" key="3">
    <source>
        <dbReference type="Proteomes" id="UP000775547"/>
    </source>
</evidence>
<gene>
    <name evidence="2" type="ORF">DXG03_008927</name>
</gene>
<dbReference type="OrthoDB" id="4454541at2759"/>
<sequence>MAEIRDEVERLASLMSEVPGQRYALTLQLMLKRSKKRKAGSMSRSPKTSREPHRTMAMVVDHSAGSMSAAGPIPHPRHQEPFSPQYDASFSDQMHGAHMVVGGIPPQHQQHHPHHHQQQQVHQHYQHAPDADHIWRGFEMTANEQLPVWISDQSLGGSSFTQNGMDAFLLPNDYMPPAPQIW</sequence>
<proteinExistence type="predicted"/>
<evidence type="ECO:0000256" key="1">
    <source>
        <dbReference type="SAM" id="MobiDB-lite"/>
    </source>
</evidence>
<comment type="caution">
    <text evidence="2">The sequence shown here is derived from an EMBL/GenBank/DDBJ whole genome shotgun (WGS) entry which is preliminary data.</text>
</comment>
<accession>A0A9P7GBQ1</accession>
<evidence type="ECO:0000313" key="2">
    <source>
        <dbReference type="EMBL" id="KAG5647574.1"/>
    </source>
</evidence>
<keyword evidence="3" id="KW-1185">Reference proteome</keyword>
<dbReference type="Proteomes" id="UP000775547">
    <property type="component" value="Unassembled WGS sequence"/>
</dbReference>
<protein>
    <submittedName>
        <fullName evidence="2">Uncharacterized protein</fullName>
    </submittedName>
</protein>
<dbReference type="EMBL" id="JABCKV010000008">
    <property type="protein sequence ID" value="KAG5647574.1"/>
    <property type="molecule type" value="Genomic_DNA"/>
</dbReference>